<feature type="compositionally biased region" description="Basic and acidic residues" evidence="1">
    <location>
        <begin position="574"/>
        <end position="586"/>
    </location>
</feature>
<feature type="domain" description="Amidohydrolase-related" evidence="3">
    <location>
        <begin position="920"/>
        <end position="999"/>
    </location>
</feature>
<dbReference type="SUPFAM" id="SSF51556">
    <property type="entry name" value="Metallo-dependent hydrolases"/>
    <property type="match status" value="2"/>
</dbReference>
<dbReference type="RefSeq" id="WP_146509490.1">
    <property type="nucleotide sequence ID" value="NZ_SIHI01000001.1"/>
</dbReference>
<organism evidence="4 5">
    <name type="scientific">Thalassoglobus neptunius</name>
    <dbReference type="NCBI Taxonomy" id="1938619"/>
    <lineage>
        <taxon>Bacteria</taxon>
        <taxon>Pseudomonadati</taxon>
        <taxon>Planctomycetota</taxon>
        <taxon>Planctomycetia</taxon>
        <taxon>Planctomycetales</taxon>
        <taxon>Planctomycetaceae</taxon>
        <taxon>Thalassoglobus</taxon>
    </lineage>
</organism>
<dbReference type="AlphaFoldDB" id="A0A5C5X812"/>
<feature type="compositionally biased region" description="Acidic residues" evidence="1">
    <location>
        <begin position="473"/>
        <end position="486"/>
    </location>
</feature>
<dbReference type="InterPro" id="IPR051781">
    <property type="entry name" value="Metallo-dep_Hydrolase"/>
</dbReference>
<name>A0A5C5X812_9PLAN</name>
<dbReference type="Proteomes" id="UP000317243">
    <property type="component" value="Unassembled WGS sequence"/>
</dbReference>
<feature type="signal peptide" evidence="2">
    <location>
        <begin position="1"/>
        <end position="17"/>
    </location>
</feature>
<evidence type="ECO:0000313" key="4">
    <source>
        <dbReference type="EMBL" id="TWT58829.1"/>
    </source>
</evidence>
<feature type="domain" description="Amidohydrolase-related" evidence="3">
    <location>
        <begin position="332"/>
        <end position="420"/>
    </location>
</feature>
<reference evidence="4 5" key="1">
    <citation type="submission" date="2019-02" db="EMBL/GenBank/DDBJ databases">
        <title>Deep-cultivation of Planctomycetes and their phenomic and genomic characterization uncovers novel biology.</title>
        <authorList>
            <person name="Wiegand S."/>
            <person name="Jogler M."/>
            <person name="Boedeker C."/>
            <person name="Pinto D."/>
            <person name="Vollmers J."/>
            <person name="Rivas-Marin E."/>
            <person name="Kohn T."/>
            <person name="Peeters S.H."/>
            <person name="Heuer A."/>
            <person name="Rast P."/>
            <person name="Oberbeckmann S."/>
            <person name="Bunk B."/>
            <person name="Jeske O."/>
            <person name="Meyerdierks A."/>
            <person name="Storesund J.E."/>
            <person name="Kallscheuer N."/>
            <person name="Luecker S."/>
            <person name="Lage O.M."/>
            <person name="Pohl T."/>
            <person name="Merkel B.J."/>
            <person name="Hornburger P."/>
            <person name="Mueller R.-W."/>
            <person name="Bruemmer F."/>
            <person name="Labrenz M."/>
            <person name="Spormann A.M."/>
            <person name="Op Den Camp H."/>
            <person name="Overmann J."/>
            <person name="Amann R."/>
            <person name="Jetten M.S.M."/>
            <person name="Mascher T."/>
            <person name="Medema M.H."/>
            <person name="Devos D.P."/>
            <person name="Kaster A.-K."/>
            <person name="Ovreas L."/>
            <person name="Rohde M."/>
            <person name="Galperin M.Y."/>
            <person name="Jogler C."/>
        </authorList>
    </citation>
    <scope>NUCLEOTIDE SEQUENCE [LARGE SCALE GENOMIC DNA]</scope>
    <source>
        <strain evidence="4 5">KOR42</strain>
    </source>
</reference>
<proteinExistence type="predicted"/>
<evidence type="ECO:0000313" key="5">
    <source>
        <dbReference type="Proteomes" id="UP000317243"/>
    </source>
</evidence>
<dbReference type="Gene3D" id="2.30.40.10">
    <property type="entry name" value="Urease, subunit C, domain 1"/>
    <property type="match status" value="1"/>
</dbReference>
<dbReference type="InterPro" id="IPR032466">
    <property type="entry name" value="Metal_Hydrolase"/>
</dbReference>
<evidence type="ECO:0000256" key="1">
    <source>
        <dbReference type="SAM" id="MobiDB-lite"/>
    </source>
</evidence>
<protein>
    <recommendedName>
        <fullName evidence="3">Amidohydrolase-related domain-containing protein</fullName>
    </recommendedName>
</protein>
<dbReference type="EMBL" id="SIHI01000001">
    <property type="protein sequence ID" value="TWT58829.1"/>
    <property type="molecule type" value="Genomic_DNA"/>
</dbReference>
<accession>A0A5C5X812</accession>
<feature type="region of interest" description="Disordered" evidence="1">
    <location>
        <begin position="461"/>
        <end position="525"/>
    </location>
</feature>
<evidence type="ECO:0000256" key="2">
    <source>
        <dbReference type="SAM" id="SignalP"/>
    </source>
</evidence>
<dbReference type="Gene3D" id="3.20.20.140">
    <property type="entry name" value="Metal-dependent hydrolases"/>
    <property type="match status" value="2"/>
</dbReference>
<dbReference type="PANTHER" id="PTHR43135:SF3">
    <property type="entry name" value="ALPHA-D-RIBOSE 1-METHYLPHOSPHONATE 5-TRIPHOSPHATE DIPHOSPHATASE"/>
    <property type="match status" value="1"/>
</dbReference>
<comment type="caution">
    <text evidence="4">The sequence shown here is derived from an EMBL/GenBank/DDBJ whole genome shotgun (WGS) entry which is preliminary data.</text>
</comment>
<sequence length="1071" mass="118052" precursor="true">MRLALCIILWMGIQAVAADEVSTAQPQGLRSHTPSTFLLKNAHVVVRPGVKLDNADILIRDRKISVVGADLVAPAEAQVIDCSEKTIYAGFVDAYVEQSVSTEPIESGAPYWNEAIRPQLRVARQLGVNSLNQSTRRKQGFTTVLAAPEGGILKGSGSVILLTGNSASEAILRPDVTQHIKLTVQRGRGRSPNSPMGAVALARQAFYDAKWYDSAWSVAKEDPTLQRPEQNDALEALNLDLADDRLFIADTTNELMFLRADRFAREFGLELAVLGSGNEYRRLNEIAATGRPVILPVDYPKPPNVGTIETAMNASLEDLMHWDLAPENPARLETSGVTFAFTTDGLDSPSKFLEGLRTAVERGLTRDRALSALTVIPAELFGVDEQIGTIEQGKLASLVITDGDLFEKKSNVVETWVAGQRFEFDRPSDREVVGEWTLSLVDSSNVEDVEQWNLSISERKGKLSGELTRPEEKEEASDDQESESDTDTPSQDKTEEISDDDPNATLDDEDSDDSSQEESDNKKTIKLTKLVLNGTRLSGTFPSHDDPTPGIVRWTMVIDKDGNTGSGQILYPDATKKSFTGERSPKQDNASEDEDDEAEESDDSEEAKPSSFAVNYPLGSYGVDEVLSTTERVALVGATIWTSGPEGIIENGTLLIDDGKVVAVGTDVPIDRNTRTIDASGMHITPGLIDCHSHMATDGGINESGQAITAEVRIGDFIDCDDINIYRQLAGGVTTSNILHGSANPIGGQNQVIKLRWGMNDEQLKFREAPAGIKFALGENVKQSNWGDDHTSRYPQTRMGVEQIFIDEFRAAQEYAERQEQYRRDREGIPPLRDLELDAIAEILAGDRWIHCHSYRQDEILAFIRVLDPFDVTIGTFQHILEGYKVADAMAEHGAMGSAFSDWWAYKFEVYDAIPYAGALMHEAGVVVSFNSDDRELARHLNTEAAKAIKYGGLSPEEALKFVTLNPAKQLRIDEYVGSLEPGKHADFVVWSGSPLSTMARCEQTWIDGHQYFDYTQSQVVSARNEFMRNSLIQKILKSGHDMKDPDAGPDDPEQLWPRDDMFCGVHGFQE</sequence>
<feature type="compositionally biased region" description="Acidic residues" evidence="1">
    <location>
        <begin position="590"/>
        <end position="605"/>
    </location>
</feature>
<gene>
    <name evidence="4" type="ORF">KOR42_22150</name>
</gene>
<dbReference type="CDD" id="cd01309">
    <property type="entry name" value="Met_dep_hydrolase_C"/>
    <property type="match status" value="1"/>
</dbReference>
<dbReference type="SUPFAM" id="SSF51338">
    <property type="entry name" value="Composite domain of metallo-dependent hydrolases"/>
    <property type="match status" value="2"/>
</dbReference>
<dbReference type="OrthoDB" id="9802793at2"/>
<feature type="region of interest" description="Disordered" evidence="1">
    <location>
        <begin position="563"/>
        <end position="614"/>
    </location>
</feature>
<keyword evidence="5" id="KW-1185">Reference proteome</keyword>
<dbReference type="Pfam" id="PF01979">
    <property type="entry name" value="Amidohydro_1"/>
    <property type="match status" value="2"/>
</dbReference>
<feature type="chain" id="PRO_5022665802" description="Amidohydrolase-related domain-containing protein" evidence="2">
    <location>
        <begin position="18"/>
        <end position="1071"/>
    </location>
</feature>
<feature type="compositionally biased region" description="Acidic residues" evidence="1">
    <location>
        <begin position="497"/>
        <end position="518"/>
    </location>
</feature>
<keyword evidence="2" id="KW-0732">Signal</keyword>
<dbReference type="InterPro" id="IPR011059">
    <property type="entry name" value="Metal-dep_hydrolase_composite"/>
</dbReference>
<evidence type="ECO:0000259" key="3">
    <source>
        <dbReference type="Pfam" id="PF01979"/>
    </source>
</evidence>
<dbReference type="GO" id="GO:0016810">
    <property type="term" value="F:hydrolase activity, acting on carbon-nitrogen (but not peptide) bonds"/>
    <property type="evidence" value="ECO:0007669"/>
    <property type="project" value="InterPro"/>
</dbReference>
<dbReference type="InterPro" id="IPR006680">
    <property type="entry name" value="Amidohydro-rel"/>
</dbReference>
<feature type="compositionally biased region" description="Basic and acidic residues" evidence="1">
    <location>
        <begin position="461"/>
        <end position="472"/>
    </location>
</feature>
<dbReference type="PANTHER" id="PTHR43135">
    <property type="entry name" value="ALPHA-D-RIBOSE 1-METHYLPHOSPHONATE 5-TRIPHOSPHATE DIPHOSPHATASE"/>
    <property type="match status" value="1"/>
</dbReference>